<dbReference type="EMBL" id="LR797826">
    <property type="protein sequence ID" value="CAB4242259.1"/>
    <property type="molecule type" value="Genomic_DNA"/>
</dbReference>
<protein>
    <submittedName>
        <fullName evidence="2">Uncharacterized protein</fullName>
    </submittedName>
</protein>
<keyword evidence="1" id="KW-0812">Transmembrane</keyword>
<proteinExistence type="predicted"/>
<evidence type="ECO:0000313" key="2">
    <source>
        <dbReference type="EMBL" id="CAB4242259.1"/>
    </source>
</evidence>
<gene>
    <name evidence="2" type="ORF">UFOVP83_55</name>
</gene>
<feature type="transmembrane region" description="Helical" evidence="1">
    <location>
        <begin position="12"/>
        <end position="39"/>
    </location>
</feature>
<reference evidence="2" key="1">
    <citation type="submission" date="2020-05" db="EMBL/GenBank/DDBJ databases">
        <authorList>
            <person name="Chiriac C."/>
            <person name="Salcher M."/>
            <person name="Ghai R."/>
            <person name="Kavagutti S V."/>
        </authorList>
    </citation>
    <scope>NUCLEOTIDE SEQUENCE</scope>
</reference>
<keyword evidence="1" id="KW-0472">Membrane</keyword>
<accession>A0A6J5TET7</accession>
<organism evidence="2">
    <name type="scientific">uncultured Caudovirales phage</name>
    <dbReference type="NCBI Taxonomy" id="2100421"/>
    <lineage>
        <taxon>Viruses</taxon>
        <taxon>Duplodnaviria</taxon>
        <taxon>Heunggongvirae</taxon>
        <taxon>Uroviricota</taxon>
        <taxon>Caudoviricetes</taxon>
        <taxon>Peduoviridae</taxon>
        <taxon>Maltschvirus</taxon>
        <taxon>Maltschvirus maltsch</taxon>
    </lineage>
</organism>
<evidence type="ECO:0000256" key="1">
    <source>
        <dbReference type="SAM" id="Phobius"/>
    </source>
</evidence>
<sequence>MTLADRVMDVRQVVAAFGSSTCLYLAGFCLCIGIGVGAFGMRHWDRGEIAASDAKLARFREEMATGRAETLAQINTLQLDNQRMLRERDETLTRVMDQLPAAIARQVAPEFVKLRGLINAPQYDCLRQPLPADYLRMLQRPEAGAADHPNP</sequence>
<keyword evidence="1" id="KW-1133">Transmembrane helix</keyword>
<name>A0A6J5TET7_9CAUD</name>